<dbReference type="Proteomes" id="UP000030746">
    <property type="component" value="Unassembled WGS sequence"/>
</dbReference>
<gene>
    <name evidence="10" type="ORF">LOTGIDRAFT_77665</name>
</gene>
<dbReference type="GO" id="GO:0008270">
    <property type="term" value="F:zinc ion binding"/>
    <property type="evidence" value="ECO:0007669"/>
    <property type="project" value="UniProtKB-KW"/>
</dbReference>
<protein>
    <recommendedName>
        <fullName evidence="9">Nuclear receptor domain-containing protein</fullName>
    </recommendedName>
</protein>
<evidence type="ECO:0000313" key="11">
    <source>
        <dbReference type="Proteomes" id="UP000030746"/>
    </source>
</evidence>
<keyword evidence="7" id="KW-0675">Receptor</keyword>
<evidence type="ECO:0000256" key="8">
    <source>
        <dbReference type="ARBA" id="ARBA00023242"/>
    </source>
</evidence>
<evidence type="ECO:0000259" key="9">
    <source>
        <dbReference type="PROSITE" id="PS51030"/>
    </source>
</evidence>
<keyword evidence="4" id="KW-0805">Transcription regulation</keyword>
<evidence type="ECO:0000256" key="1">
    <source>
        <dbReference type="ARBA" id="ARBA00022723"/>
    </source>
</evidence>
<dbReference type="PROSITE" id="PS51030">
    <property type="entry name" value="NUCLEAR_REC_DBD_2"/>
    <property type="match status" value="2"/>
</dbReference>
<dbReference type="SUPFAM" id="SSF57716">
    <property type="entry name" value="Glucocorticoid receptor-like (DNA-binding domain)"/>
    <property type="match status" value="2"/>
</dbReference>
<feature type="domain" description="Nuclear receptor" evidence="9">
    <location>
        <begin position="81"/>
        <end position="151"/>
    </location>
</feature>
<dbReference type="PROSITE" id="PS00031">
    <property type="entry name" value="NUCLEAR_REC_DBD_1"/>
    <property type="match status" value="1"/>
</dbReference>
<dbReference type="AlphaFoldDB" id="V4B7B3"/>
<dbReference type="InterPro" id="IPR013088">
    <property type="entry name" value="Znf_NHR/GATA"/>
</dbReference>
<dbReference type="GO" id="GO:0000978">
    <property type="term" value="F:RNA polymerase II cis-regulatory region sequence-specific DNA binding"/>
    <property type="evidence" value="ECO:0007669"/>
    <property type="project" value="TreeGrafter"/>
</dbReference>
<dbReference type="PANTHER" id="PTHR24082:SF473">
    <property type="entry name" value="ECDYSONE-INDUCED PROTEIN 75B, ISOFORM B"/>
    <property type="match status" value="1"/>
</dbReference>
<proteinExistence type="predicted"/>
<keyword evidence="2" id="KW-0863">Zinc-finger</keyword>
<name>V4B7B3_LOTGI</name>
<dbReference type="CTD" id="20252294"/>
<organism evidence="10 11">
    <name type="scientific">Lottia gigantea</name>
    <name type="common">Giant owl limpet</name>
    <dbReference type="NCBI Taxonomy" id="225164"/>
    <lineage>
        <taxon>Eukaryota</taxon>
        <taxon>Metazoa</taxon>
        <taxon>Spiralia</taxon>
        <taxon>Lophotrochozoa</taxon>
        <taxon>Mollusca</taxon>
        <taxon>Gastropoda</taxon>
        <taxon>Patellogastropoda</taxon>
        <taxon>Lottioidea</taxon>
        <taxon>Lottiidae</taxon>
        <taxon>Lottia</taxon>
    </lineage>
</organism>
<sequence length="151" mass="16781">CDVCGDKAAGFYCGAFVCEACKKFFIRAAKQGEVKYKCLRDGNCTITKVNRIQCQFCRYQKCVALNMFCNDNQNKEKVNSSIACQVCGAQSSGFHFGALTCEGCKGFFRRMAKERSSNSYICSKGNMCLVSISTRNSCKACRYQKCILVGM</sequence>
<evidence type="ECO:0000256" key="6">
    <source>
        <dbReference type="ARBA" id="ARBA00023163"/>
    </source>
</evidence>
<keyword evidence="3" id="KW-0862">Zinc</keyword>
<dbReference type="PANTHER" id="PTHR24082">
    <property type="entry name" value="NUCLEAR HORMONE RECEPTOR"/>
    <property type="match status" value="1"/>
</dbReference>
<feature type="non-terminal residue" evidence="10">
    <location>
        <position position="151"/>
    </location>
</feature>
<dbReference type="GO" id="GO:0004879">
    <property type="term" value="F:nuclear receptor activity"/>
    <property type="evidence" value="ECO:0007669"/>
    <property type="project" value="TreeGrafter"/>
</dbReference>
<dbReference type="Pfam" id="PF00105">
    <property type="entry name" value="zf-C4"/>
    <property type="match status" value="2"/>
</dbReference>
<dbReference type="PRINTS" id="PR00047">
    <property type="entry name" value="STROIDFINGER"/>
</dbReference>
<reference evidence="10 11" key="1">
    <citation type="journal article" date="2013" name="Nature">
        <title>Insights into bilaterian evolution from three spiralian genomes.</title>
        <authorList>
            <person name="Simakov O."/>
            <person name="Marletaz F."/>
            <person name="Cho S.J."/>
            <person name="Edsinger-Gonzales E."/>
            <person name="Havlak P."/>
            <person name="Hellsten U."/>
            <person name="Kuo D.H."/>
            <person name="Larsson T."/>
            <person name="Lv J."/>
            <person name="Arendt D."/>
            <person name="Savage R."/>
            <person name="Osoegawa K."/>
            <person name="de Jong P."/>
            <person name="Grimwood J."/>
            <person name="Chapman J.A."/>
            <person name="Shapiro H."/>
            <person name="Aerts A."/>
            <person name="Otillar R.P."/>
            <person name="Terry A.Y."/>
            <person name="Boore J.L."/>
            <person name="Grigoriev I.V."/>
            <person name="Lindberg D.R."/>
            <person name="Seaver E.C."/>
            <person name="Weisblat D.A."/>
            <person name="Putnam N.H."/>
            <person name="Rokhsar D.S."/>
        </authorList>
    </citation>
    <scope>NUCLEOTIDE SEQUENCE [LARGE SCALE GENOMIC DNA]</scope>
</reference>
<dbReference type="SMART" id="SM00399">
    <property type="entry name" value="ZnF_C4"/>
    <property type="match status" value="2"/>
</dbReference>
<dbReference type="HOGENOM" id="CLU_107756_0_0_1"/>
<keyword evidence="11" id="KW-1185">Reference proteome</keyword>
<keyword evidence="5" id="KW-0238">DNA-binding</keyword>
<dbReference type="GO" id="GO:0009755">
    <property type="term" value="P:hormone-mediated signaling pathway"/>
    <property type="evidence" value="ECO:0007669"/>
    <property type="project" value="TreeGrafter"/>
</dbReference>
<evidence type="ECO:0000256" key="7">
    <source>
        <dbReference type="ARBA" id="ARBA00023170"/>
    </source>
</evidence>
<evidence type="ECO:0000256" key="5">
    <source>
        <dbReference type="ARBA" id="ARBA00023125"/>
    </source>
</evidence>
<evidence type="ECO:0000256" key="3">
    <source>
        <dbReference type="ARBA" id="ARBA00022833"/>
    </source>
</evidence>
<evidence type="ECO:0000256" key="2">
    <source>
        <dbReference type="ARBA" id="ARBA00022771"/>
    </source>
</evidence>
<evidence type="ECO:0000256" key="4">
    <source>
        <dbReference type="ARBA" id="ARBA00023015"/>
    </source>
</evidence>
<dbReference type="RefSeq" id="XP_009064814.1">
    <property type="nucleotide sequence ID" value="XM_009066566.1"/>
</dbReference>
<keyword evidence="6" id="KW-0804">Transcription</keyword>
<dbReference type="GO" id="GO:0030154">
    <property type="term" value="P:cell differentiation"/>
    <property type="evidence" value="ECO:0007669"/>
    <property type="project" value="TreeGrafter"/>
</dbReference>
<evidence type="ECO:0000313" key="10">
    <source>
        <dbReference type="EMBL" id="ESO84464.1"/>
    </source>
</evidence>
<dbReference type="InterPro" id="IPR050234">
    <property type="entry name" value="Nuclear_hormone_rcpt_NR1"/>
</dbReference>
<dbReference type="OMA" id="DERCNID"/>
<feature type="non-terminal residue" evidence="10">
    <location>
        <position position="1"/>
    </location>
</feature>
<dbReference type="GO" id="GO:0000122">
    <property type="term" value="P:negative regulation of transcription by RNA polymerase II"/>
    <property type="evidence" value="ECO:0007669"/>
    <property type="project" value="TreeGrafter"/>
</dbReference>
<dbReference type="OrthoDB" id="5771769at2759"/>
<feature type="domain" description="Nuclear receptor" evidence="9">
    <location>
        <begin position="1"/>
        <end position="74"/>
    </location>
</feature>
<dbReference type="Gene3D" id="3.30.50.10">
    <property type="entry name" value="Erythroid Transcription Factor GATA-1, subunit A"/>
    <property type="match status" value="2"/>
</dbReference>
<dbReference type="GO" id="GO:0045944">
    <property type="term" value="P:positive regulation of transcription by RNA polymerase II"/>
    <property type="evidence" value="ECO:0007669"/>
    <property type="project" value="TreeGrafter"/>
</dbReference>
<dbReference type="EMBL" id="KB203505">
    <property type="protein sequence ID" value="ESO84464.1"/>
    <property type="molecule type" value="Genomic_DNA"/>
</dbReference>
<dbReference type="KEGG" id="lgi:LOTGIDRAFT_77665"/>
<keyword evidence="1" id="KW-0479">Metal-binding</keyword>
<dbReference type="InterPro" id="IPR001628">
    <property type="entry name" value="Znf_hrmn_rcpt"/>
</dbReference>
<keyword evidence="8" id="KW-0539">Nucleus</keyword>
<accession>V4B7B3</accession>
<dbReference type="GeneID" id="20252294"/>